<proteinExistence type="predicted"/>
<dbReference type="Gramene" id="A10p12600.2_BraZ1">
    <property type="protein sequence ID" value="A10p12600.2_BraZ1.CDS"/>
    <property type="gene ID" value="A10g12600.2_BraZ1"/>
</dbReference>
<dbReference type="EMBL" id="LS974626">
    <property type="protein sequence ID" value="CAG7910014.1"/>
    <property type="molecule type" value="Genomic_DNA"/>
</dbReference>
<evidence type="ECO:0000313" key="2">
    <source>
        <dbReference type="EMBL" id="VDD17583.1"/>
    </source>
</evidence>
<sequence>MFKKILSLRHKALSFIRIEVRNGDSIFFWWDLWTPLDILRKFLGSETSLSIPSSATLADLSSDNGWTFPNTRSENKVLLLSYIPTLHLTTGSDQAVWSVNGSKCENFCTKQVFNAIRKSMPQKHRAPLVWHKASVPRHSTTTFGVAINASEVSLAFSASGVG</sequence>
<evidence type="ECO:0008006" key="3">
    <source>
        <dbReference type="Google" id="ProtNLM"/>
    </source>
</evidence>
<dbReference type="Proteomes" id="UP000694005">
    <property type="component" value="Chromosome A10"/>
</dbReference>
<accession>A0A3P6CGT2</accession>
<organism evidence="2">
    <name type="scientific">Brassica campestris</name>
    <name type="common">Field mustard</name>
    <dbReference type="NCBI Taxonomy" id="3711"/>
    <lineage>
        <taxon>Eukaryota</taxon>
        <taxon>Viridiplantae</taxon>
        <taxon>Streptophyta</taxon>
        <taxon>Embryophyta</taxon>
        <taxon>Tracheophyta</taxon>
        <taxon>Spermatophyta</taxon>
        <taxon>Magnoliopsida</taxon>
        <taxon>eudicotyledons</taxon>
        <taxon>Gunneridae</taxon>
        <taxon>Pentapetalae</taxon>
        <taxon>rosids</taxon>
        <taxon>malvids</taxon>
        <taxon>Brassicales</taxon>
        <taxon>Brassicaceae</taxon>
        <taxon>Brassiceae</taxon>
        <taxon>Brassica</taxon>
    </lineage>
</organism>
<name>A0A3P6CGT2_BRACM</name>
<dbReference type="EMBL" id="LR031577">
    <property type="protein sequence ID" value="VDD17583.1"/>
    <property type="molecule type" value="Genomic_DNA"/>
</dbReference>
<reference evidence="2" key="1">
    <citation type="submission" date="2018-11" db="EMBL/GenBank/DDBJ databases">
        <authorList>
            <consortium name="Genoscope - CEA"/>
            <person name="William W."/>
        </authorList>
    </citation>
    <scope>NUCLEOTIDE SEQUENCE</scope>
</reference>
<gene>
    <name evidence="2" type="ORF">BRAA10T43296Z</name>
    <name evidence="1" type="ORF">BRAPAZ1V2_A10P12600.2</name>
</gene>
<dbReference type="AlphaFoldDB" id="A0A3P6CGT2"/>
<protein>
    <recommendedName>
        <fullName evidence="3">Reverse transcriptase zinc-binding domain-containing protein</fullName>
    </recommendedName>
</protein>
<evidence type="ECO:0000313" key="1">
    <source>
        <dbReference type="EMBL" id="CAG7910014.1"/>
    </source>
</evidence>